<evidence type="ECO:0000256" key="1">
    <source>
        <dbReference type="SAM" id="MobiDB-lite"/>
    </source>
</evidence>
<gene>
    <name evidence="2" type="ORF">JY651_50525</name>
</gene>
<evidence type="ECO:0000313" key="2">
    <source>
        <dbReference type="EMBL" id="QSQ23227.1"/>
    </source>
</evidence>
<protein>
    <submittedName>
        <fullName evidence="2">Uncharacterized protein</fullName>
    </submittedName>
</protein>
<dbReference type="Proteomes" id="UP000662747">
    <property type="component" value="Chromosome"/>
</dbReference>
<sequence>MSTASDIVDGISRLIQALDELFKTQTVEALVDLVRQLGIGGPVKQGLQALGTVLGKLVEWIAKLEKVAAIPKMLEALDPSLQQAQSLAESSEDDLRQAGLDALVPLTKAARAMLDVMNKVRKGAEAILRGLLPPEALARLRQSVVDFAATLKSYEERLVTEPPKKAVTPGKTSTAGTLKPALAGGTS</sequence>
<dbReference type="RefSeq" id="WP_206724802.1">
    <property type="nucleotide sequence ID" value="NZ_CP071090.1"/>
</dbReference>
<organism evidence="2 3">
    <name type="scientific">Pyxidicoccus parkwayensis</name>
    <dbReference type="NCBI Taxonomy" id="2813578"/>
    <lineage>
        <taxon>Bacteria</taxon>
        <taxon>Pseudomonadati</taxon>
        <taxon>Myxococcota</taxon>
        <taxon>Myxococcia</taxon>
        <taxon>Myxococcales</taxon>
        <taxon>Cystobacterineae</taxon>
        <taxon>Myxococcaceae</taxon>
        <taxon>Pyxidicoccus</taxon>
    </lineage>
</organism>
<evidence type="ECO:0000313" key="3">
    <source>
        <dbReference type="Proteomes" id="UP000662747"/>
    </source>
</evidence>
<accession>A0ABX7P0I4</accession>
<dbReference type="EMBL" id="CP071090">
    <property type="protein sequence ID" value="QSQ23227.1"/>
    <property type="molecule type" value="Genomic_DNA"/>
</dbReference>
<name>A0ABX7P0I4_9BACT</name>
<keyword evidence="3" id="KW-1185">Reference proteome</keyword>
<feature type="region of interest" description="Disordered" evidence="1">
    <location>
        <begin position="161"/>
        <end position="187"/>
    </location>
</feature>
<proteinExistence type="predicted"/>
<reference evidence="2 3" key="1">
    <citation type="submission" date="2021-02" db="EMBL/GenBank/DDBJ databases">
        <title>De Novo genome assembly of isolated myxobacteria.</title>
        <authorList>
            <person name="Stevens D.C."/>
        </authorList>
    </citation>
    <scope>NUCLEOTIDE SEQUENCE [LARGE SCALE GENOMIC DNA]</scope>
    <source>
        <strain evidence="3">SCPEA02</strain>
    </source>
</reference>